<keyword evidence="4" id="KW-0460">Magnesium</keyword>
<dbReference type="Gene3D" id="3.40.50.10420">
    <property type="entry name" value="NagB/RpiA/CoA transferase-like"/>
    <property type="match status" value="1"/>
</dbReference>
<sequence>MNKKALREKYKKLRSQLSQEEIDNLSMDIANRLLPLSIWDKSYYHVFLPISRQKEINTEFIMHVLHGKDKHVLVPKSNFDDHTLDHILLTDSTKLKVNSWGIPEPVDGIAITEDKIEVVFIPLLAFDQNGNRVGYGKGFYDNFLAKCNPETIKIGLSFFAAEEEINGIIPSDIRLDLCVTPLETYYFKN</sequence>
<keyword evidence="3 4" id="KW-0067">ATP-binding</keyword>
<evidence type="ECO:0000256" key="2">
    <source>
        <dbReference type="ARBA" id="ARBA00022741"/>
    </source>
</evidence>
<evidence type="ECO:0000256" key="1">
    <source>
        <dbReference type="ARBA" id="ARBA00010638"/>
    </source>
</evidence>
<keyword evidence="4" id="KW-0479">Metal-binding</keyword>
<dbReference type="Pfam" id="PF01812">
    <property type="entry name" value="5-FTHF_cyc-lig"/>
    <property type="match status" value="1"/>
</dbReference>
<dbReference type="InterPro" id="IPR037171">
    <property type="entry name" value="NagB/RpiA_transferase-like"/>
</dbReference>
<evidence type="ECO:0000313" key="6">
    <source>
        <dbReference type="Proteomes" id="UP001597344"/>
    </source>
</evidence>
<dbReference type="PANTHER" id="PTHR23407:SF1">
    <property type="entry name" value="5-FORMYLTETRAHYDROFOLATE CYCLO-LIGASE"/>
    <property type="match status" value="1"/>
</dbReference>
<evidence type="ECO:0000256" key="3">
    <source>
        <dbReference type="ARBA" id="ARBA00022840"/>
    </source>
</evidence>
<dbReference type="EC" id="6.3.3.2" evidence="4"/>
<dbReference type="Proteomes" id="UP001597344">
    <property type="component" value="Unassembled WGS sequence"/>
</dbReference>
<reference evidence="6" key="1">
    <citation type="journal article" date="2019" name="Int. J. Syst. Evol. Microbiol.">
        <title>The Global Catalogue of Microorganisms (GCM) 10K type strain sequencing project: providing services to taxonomists for standard genome sequencing and annotation.</title>
        <authorList>
            <consortium name="The Broad Institute Genomics Platform"/>
            <consortium name="The Broad Institute Genome Sequencing Center for Infectious Disease"/>
            <person name="Wu L."/>
            <person name="Ma J."/>
        </authorList>
    </citation>
    <scope>NUCLEOTIDE SEQUENCE [LARGE SCALE GENOMIC DNA]</scope>
    <source>
        <strain evidence="6">DT92</strain>
    </source>
</reference>
<dbReference type="GO" id="GO:0030272">
    <property type="term" value="F:5-formyltetrahydrofolate cyclo-ligase activity"/>
    <property type="evidence" value="ECO:0007669"/>
    <property type="project" value="UniProtKB-EC"/>
</dbReference>
<name>A0ABW5AVL0_9FLAO</name>
<dbReference type="RefSeq" id="WP_378319480.1">
    <property type="nucleotide sequence ID" value="NZ_JBHUHY010000003.1"/>
</dbReference>
<keyword evidence="6" id="KW-1185">Reference proteome</keyword>
<gene>
    <name evidence="5" type="ORF">ACFSJT_06860</name>
</gene>
<dbReference type="InterPro" id="IPR024185">
    <property type="entry name" value="FTHF_cligase-like_sf"/>
</dbReference>
<dbReference type="NCBIfam" id="TIGR02727">
    <property type="entry name" value="MTHFS_bact"/>
    <property type="match status" value="1"/>
</dbReference>
<dbReference type="PANTHER" id="PTHR23407">
    <property type="entry name" value="ATPASE INHIBITOR/5-FORMYLTETRAHYDROFOLATE CYCLO-LIGASE"/>
    <property type="match status" value="1"/>
</dbReference>
<proteinExistence type="inferred from homology"/>
<dbReference type="SUPFAM" id="SSF100950">
    <property type="entry name" value="NagB/RpiA/CoA transferase-like"/>
    <property type="match status" value="1"/>
</dbReference>
<comment type="catalytic activity">
    <reaction evidence="4">
        <text>(6S)-5-formyl-5,6,7,8-tetrahydrofolate + ATP = (6R)-5,10-methenyltetrahydrofolate + ADP + phosphate</text>
        <dbReference type="Rhea" id="RHEA:10488"/>
        <dbReference type="ChEBI" id="CHEBI:30616"/>
        <dbReference type="ChEBI" id="CHEBI:43474"/>
        <dbReference type="ChEBI" id="CHEBI:57455"/>
        <dbReference type="ChEBI" id="CHEBI:57457"/>
        <dbReference type="ChEBI" id="CHEBI:456216"/>
        <dbReference type="EC" id="6.3.3.2"/>
    </reaction>
</comment>
<comment type="similarity">
    <text evidence="1 4">Belongs to the 5-formyltetrahydrofolate cyclo-ligase family.</text>
</comment>
<dbReference type="PIRSF" id="PIRSF006806">
    <property type="entry name" value="FTHF_cligase"/>
    <property type="match status" value="1"/>
</dbReference>
<comment type="caution">
    <text evidence="5">The sequence shown here is derived from an EMBL/GenBank/DDBJ whole genome shotgun (WGS) entry which is preliminary data.</text>
</comment>
<organism evidence="5 6">
    <name type="scientific">Aquimarina celericrescens</name>
    <dbReference type="NCBI Taxonomy" id="1964542"/>
    <lineage>
        <taxon>Bacteria</taxon>
        <taxon>Pseudomonadati</taxon>
        <taxon>Bacteroidota</taxon>
        <taxon>Flavobacteriia</taxon>
        <taxon>Flavobacteriales</taxon>
        <taxon>Flavobacteriaceae</taxon>
        <taxon>Aquimarina</taxon>
    </lineage>
</organism>
<accession>A0ABW5AVL0</accession>
<dbReference type="EMBL" id="JBHUHY010000003">
    <property type="protein sequence ID" value="MFD2186507.1"/>
    <property type="molecule type" value="Genomic_DNA"/>
</dbReference>
<protein>
    <recommendedName>
        <fullName evidence="4">5-formyltetrahydrofolate cyclo-ligase</fullName>
        <ecNumber evidence="4">6.3.3.2</ecNumber>
    </recommendedName>
</protein>
<comment type="cofactor">
    <cofactor evidence="4">
        <name>Mg(2+)</name>
        <dbReference type="ChEBI" id="CHEBI:18420"/>
    </cofactor>
</comment>
<keyword evidence="2 4" id="KW-0547">Nucleotide-binding</keyword>
<keyword evidence="5" id="KW-0436">Ligase</keyword>
<evidence type="ECO:0000256" key="4">
    <source>
        <dbReference type="RuleBase" id="RU361279"/>
    </source>
</evidence>
<dbReference type="InterPro" id="IPR002698">
    <property type="entry name" value="FTHF_cligase"/>
</dbReference>
<evidence type="ECO:0000313" key="5">
    <source>
        <dbReference type="EMBL" id="MFD2186507.1"/>
    </source>
</evidence>